<feature type="domain" description="WCX" evidence="3">
    <location>
        <begin position="236"/>
        <end position="310"/>
    </location>
</feature>
<dbReference type="InterPro" id="IPR013196">
    <property type="entry name" value="HTH_11"/>
</dbReference>
<dbReference type="PROSITE" id="PS52050">
    <property type="entry name" value="WYL"/>
    <property type="match status" value="1"/>
</dbReference>
<keyword evidence="5" id="KW-1185">Reference proteome</keyword>
<accession>A0ABV6DL35</accession>
<protein>
    <submittedName>
        <fullName evidence="4">Helix-turn-helix transcriptional regulator</fullName>
    </submittedName>
</protein>
<dbReference type="Pfam" id="PF08279">
    <property type="entry name" value="HTH_11"/>
    <property type="match status" value="1"/>
</dbReference>
<evidence type="ECO:0000259" key="2">
    <source>
        <dbReference type="Pfam" id="PF13280"/>
    </source>
</evidence>
<dbReference type="Pfam" id="PF25583">
    <property type="entry name" value="WCX"/>
    <property type="match status" value="1"/>
</dbReference>
<dbReference type="InterPro" id="IPR036388">
    <property type="entry name" value="WH-like_DNA-bd_sf"/>
</dbReference>
<dbReference type="PANTHER" id="PTHR34580:SF1">
    <property type="entry name" value="PROTEIN PAFC"/>
    <property type="match status" value="1"/>
</dbReference>
<comment type="caution">
    <text evidence="4">The sequence shown here is derived from an EMBL/GenBank/DDBJ whole genome shotgun (WGS) entry which is preliminary data.</text>
</comment>
<evidence type="ECO:0000313" key="5">
    <source>
        <dbReference type="Proteomes" id="UP001589776"/>
    </source>
</evidence>
<dbReference type="EMBL" id="JBHLWN010000049">
    <property type="protein sequence ID" value="MFC0213368.1"/>
    <property type="molecule type" value="Genomic_DNA"/>
</dbReference>
<dbReference type="InterPro" id="IPR057727">
    <property type="entry name" value="WCX_dom"/>
</dbReference>
<proteinExistence type="predicted"/>
<dbReference type="Gene3D" id="1.10.10.10">
    <property type="entry name" value="Winged helix-like DNA-binding domain superfamily/Winged helix DNA-binding domain"/>
    <property type="match status" value="1"/>
</dbReference>
<dbReference type="Pfam" id="PF13280">
    <property type="entry name" value="WYL"/>
    <property type="match status" value="1"/>
</dbReference>
<feature type="domain" description="Helix-turn-helix type 11" evidence="1">
    <location>
        <begin position="6"/>
        <end position="58"/>
    </location>
</feature>
<dbReference type="PIRSF" id="PIRSF016838">
    <property type="entry name" value="PafC"/>
    <property type="match status" value="1"/>
</dbReference>
<sequence>MNKTDRLMAIVLELQRHGTRRAEDLAALFETSVRTIYRDVQALCEAGVPVVGAPGHGYSLMDGYFLPPVSFTTEEATAMLLGLDYIGRQFDAHYRDKASGARGKIESILPQPVRRDVERVRAGMKLLAAKAGGGGVSEEALASLRRAVLEERRIRFRYVKKAMPDRTDERETVREAEPYGLVLNEGVWMMVAFCCLRREMRHFRVSRMSELEVLEERFARPETFDLQAYRPRDERPVTVRVRIAPELADLVLENNFYSTESAEITEDGLLLTLRVRQWGEALGWVLGWGAGAVVLEPAELRDRVKQELQRGLEAYSAGV</sequence>
<evidence type="ECO:0000259" key="3">
    <source>
        <dbReference type="Pfam" id="PF25583"/>
    </source>
</evidence>
<gene>
    <name evidence="4" type="ORF">ACFFK0_13040</name>
</gene>
<dbReference type="SUPFAM" id="SSF46785">
    <property type="entry name" value="Winged helix' DNA-binding domain"/>
    <property type="match status" value="1"/>
</dbReference>
<dbReference type="Proteomes" id="UP001589776">
    <property type="component" value="Unassembled WGS sequence"/>
</dbReference>
<reference evidence="4 5" key="1">
    <citation type="submission" date="2024-09" db="EMBL/GenBank/DDBJ databases">
        <authorList>
            <person name="Sun Q."/>
            <person name="Mori K."/>
        </authorList>
    </citation>
    <scope>NUCLEOTIDE SEQUENCE [LARGE SCALE GENOMIC DNA]</scope>
    <source>
        <strain evidence="4 5">CCM 7759</strain>
    </source>
</reference>
<dbReference type="PANTHER" id="PTHR34580">
    <property type="match status" value="1"/>
</dbReference>
<name>A0ABV6DL35_9BACL</name>
<dbReference type="InterPro" id="IPR051534">
    <property type="entry name" value="CBASS_pafABC_assoc_protein"/>
</dbReference>
<dbReference type="RefSeq" id="WP_377470664.1">
    <property type="nucleotide sequence ID" value="NZ_JBHLWN010000049.1"/>
</dbReference>
<dbReference type="InterPro" id="IPR028349">
    <property type="entry name" value="PafC-like"/>
</dbReference>
<evidence type="ECO:0000313" key="4">
    <source>
        <dbReference type="EMBL" id="MFC0213368.1"/>
    </source>
</evidence>
<feature type="domain" description="WYL" evidence="2">
    <location>
        <begin position="139"/>
        <end position="213"/>
    </location>
</feature>
<dbReference type="InterPro" id="IPR026881">
    <property type="entry name" value="WYL_dom"/>
</dbReference>
<evidence type="ECO:0000259" key="1">
    <source>
        <dbReference type="Pfam" id="PF08279"/>
    </source>
</evidence>
<dbReference type="InterPro" id="IPR036390">
    <property type="entry name" value="WH_DNA-bd_sf"/>
</dbReference>
<organism evidence="4 5">
    <name type="scientific">Paenibacillus chartarius</name>
    <dbReference type="NCBI Taxonomy" id="747481"/>
    <lineage>
        <taxon>Bacteria</taxon>
        <taxon>Bacillati</taxon>
        <taxon>Bacillota</taxon>
        <taxon>Bacilli</taxon>
        <taxon>Bacillales</taxon>
        <taxon>Paenibacillaceae</taxon>
        <taxon>Paenibacillus</taxon>
    </lineage>
</organism>